<dbReference type="PROSITE" id="PS51303">
    <property type="entry name" value="PET"/>
    <property type="match status" value="1"/>
</dbReference>
<dbReference type="OMA" id="GRHRCDL"/>
<keyword evidence="4 6" id="KW-0862">Zinc</keyword>
<dbReference type="GeneTree" id="ENSGT00940000153629"/>
<feature type="compositionally biased region" description="Basic residues" evidence="7">
    <location>
        <begin position="555"/>
        <end position="564"/>
    </location>
</feature>
<dbReference type="FunFam" id="2.10.110.10:FF:000005">
    <property type="entry name" value="Testin isoform 1"/>
    <property type="match status" value="1"/>
</dbReference>
<reference evidence="11" key="1">
    <citation type="submission" date="2018-12" db="EMBL/GenBank/DDBJ databases">
        <authorList>
            <person name="Yazar S."/>
        </authorList>
    </citation>
    <scope>NUCLEOTIDE SEQUENCE [LARGE SCALE GENOMIC DNA]</scope>
</reference>
<dbReference type="Gene3D" id="2.10.110.10">
    <property type="entry name" value="Cysteine Rich Protein"/>
    <property type="match status" value="3"/>
</dbReference>
<dbReference type="GO" id="GO:0008270">
    <property type="term" value="F:zinc ion binding"/>
    <property type="evidence" value="ECO:0007669"/>
    <property type="project" value="InterPro"/>
</dbReference>
<reference evidence="10" key="3">
    <citation type="submission" date="2025-09" db="UniProtKB">
        <authorList>
            <consortium name="Ensembl"/>
        </authorList>
    </citation>
    <scope>IDENTIFICATION</scope>
</reference>
<feature type="region of interest" description="Disordered" evidence="7">
    <location>
        <begin position="584"/>
        <end position="643"/>
    </location>
</feature>
<keyword evidence="2 6" id="KW-0479">Metal-binding</keyword>
<dbReference type="InterPro" id="IPR033726">
    <property type="entry name" value="LIM2_prickle"/>
</dbReference>
<name>A0A4X2KQF1_VOMUR</name>
<evidence type="ECO:0000256" key="7">
    <source>
        <dbReference type="SAM" id="MobiDB-lite"/>
    </source>
</evidence>
<dbReference type="CDD" id="cd09415">
    <property type="entry name" value="LIM1_Prickle"/>
    <property type="match status" value="1"/>
</dbReference>
<feature type="domain" description="LIM zinc-binding" evidence="8">
    <location>
        <begin position="377"/>
        <end position="441"/>
    </location>
</feature>
<feature type="compositionally biased region" description="Basic and acidic residues" evidence="7">
    <location>
        <begin position="633"/>
        <end position="643"/>
    </location>
</feature>
<feature type="domain" description="PET" evidence="9">
    <location>
        <begin position="142"/>
        <end position="250"/>
    </location>
</feature>
<dbReference type="AlphaFoldDB" id="A0A4X2KQF1"/>
<gene>
    <name evidence="10" type="primary">PRICKLE3</name>
</gene>
<organism evidence="10 11">
    <name type="scientific">Vombatus ursinus</name>
    <name type="common">Common wombat</name>
    <dbReference type="NCBI Taxonomy" id="29139"/>
    <lineage>
        <taxon>Eukaryota</taxon>
        <taxon>Metazoa</taxon>
        <taxon>Chordata</taxon>
        <taxon>Craniata</taxon>
        <taxon>Vertebrata</taxon>
        <taxon>Euteleostomi</taxon>
        <taxon>Mammalia</taxon>
        <taxon>Metatheria</taxon>
        <taxon>Diprotodontia</taxon>
        <taxon>Vombatidae</taxon>
        <taxon>Vombatus</taxon>
    </lineage>
</organism>
<dbReference type="SMART" id="SM00132">
    <property type="entry name" value="LIM"/>
    <property type="match status" value="3"/>
</dbReference>
<dbReference type="Pfam" id="PF00412">
    <property type="entry name" value="LIM"/>
    <property type="match status" value="3"/>
</dbReference>
<evidence type="ECO:0000259" key="8">
    <source>
        <dbReference type="PROSITE" id="PS50023"/>
    </source>
</evidence>
<dbReference type="CDD" id="cd09827">
    <property type="entry name" value="PET_Prickle"/>
    <property type="match status" value="1"/>
</dbReference>
<dbReference type="InterPro" id="IPR033723">
    <property type="entry name" value="PET_prickle"/>
</dbReference>
<keyword evidence="11" id="KW-1185">Reference proteome</keyword>
<evidence type="ECO:0000256" key="2">
    <source>
        <dbReference type="ARBA" id="ARBA00022723"/>
    </source>
</evidence>
<evidence type="ECO:0000256" key="6">
    <source>
        <dbReference type="PROSITE-ProRule" id="PRU00125"/>
    </source>
</evidence>
<evidence type="ECO:0000256" key="4">
    <source>
        <dbReference type="ARBA" id="ARBA00022833"/>
    </source>
</evidence>
<dbReference type="FunFam" id="2.10.110.10:FF:000035">
    <property type="entry name" value="prickle-like protein 2 isoform X1"/>
    <property type="match status" value="1"/>
</dbReference>
<dbReference type="Ensembl" id="ENSVURT00010015888.1">
    <property type="protein sequence ID" value="ENSVURP00010013963.1"/>
    <property type="gene ID" value="ENSVURG00010010711.1"/>
</dbReference>
<dbReference type="PANTHER" id="PTHR24211:SF19">
    <property type="entry name" value="PRICKLE PLANAR CELL POLARITY PROTEIN 3"/>
    <property type="match status" value="1"/>
</dbReference>
<feature type="region of interest" description="Disordered" evidence="7">
    <location>
        <begin position="527"/>
        <end position="564"/>
    </location>
</feature>
<evidence type="ECO:0000256" key="3">
    <source>
        <dbReference type="ARBA" id="ARBA00022737"/>
    </source>
</evidence>
<keyword evidence="5 6" id="KW-0440">LIM domain</keyword>
<keyword evidence="3" id="KW-0677">Repeat</keyword>
<proteinExistence type="inferred from homology"/>
<dbReference type="InterPro" id="IPR001781">
    <property type="entry name" value="Znf_LIM"/>
</dbReference>
<dbReference type="STRING" id="29139.ENSVURP00010013963"/>
<dbReference type="GO" id="GO:0005739">
    <property type="term" value="C:mitochondrion"/>
    <property type="evidence" value="ECO:0007669"/>
    <property type="project" value="Ensembl"/>
</dbReference>
<dbReference type="InterPro" id="IPR033725">
    <property type="entry name" value="LIM1_prickle"/>
</dbReference>
<feature type="domain" description="LIM zinc-binding" evidence="8">
    <location>
        <begin position="252"/>
        <end position="317"/>
    </location>
</feature>
<feature type="region of interest" description="Disordered" evidence="7">
    <location>
        <begin position="1"/>
        <end position="23"/>
    </location>
</feature>
<protein>
    <submittedName>
        <fullName evidence="10">Prickle planar cell polarity protein 3</fullName>
    </submittedName>
</protein>
<reference evidence="10" key="2">
    <citation type="submission" date="2025-08" db="UniProtKB">
        <authorList>
            <consortium name="Ensembl"/>
        </authorList>
    </citation>
    <scope>IDENTIFICATION</scope>
</reference>
<dbReference type="SUPFAM" id="SSF57716">
    <property type="entry name" value="Glucocorticoid receptor-like (DNA-binding domain)"/>
    <property type="match status" value="2"/>
</dbReference>
<evidence type="ECO:0000313" key="11">
    <source>
        <dbReference type="Proteomes" id="UP000314987"/>
    </source>
</evidence>
<dbReference type="InterPro" id="IPR010442">
    <property type="entry name" value="PET_domain"/>
</dbReference>
<evidence type="ECO:0000256" key="1">
    <source>
        <dbReference type="ARBA" id="ARBA00008268"/>
    </source>
</evidence>
<dbReference type="CDD" id="cd09418">
    <property type="entry name" value="LIM2_Prickle"/>
    <property type="match status" value="1"/>
</dbReference>
<evidence type="ECO:0000256" key="5">
    <source>
        <dbReference type="ARBA" id="ARBA00023038"/>
    </source>
</evidence>
<dbReference type="InterPro" id="IPR047120">
    <property type="entry name" value="Pk/Esn/Tes"/>
</dbReference>
<dbReference type="Proteomes" id="UP000314987">
    <property type="component" value="Unassembled WGS sequence"/>
</dbReference>
<accession>A0A4X2KQF1</accession>
<comment type="similarity">
    <text evidence="1">Belongs to the prickle / espinas / testin family.</text>
</comment>
<evidence type="ECO:0000259" key="9">
    <source>
        <dbReference type="PROSITE" id="PS51303"/>
    </source>
</evidence>
<dbReference type="PROSITE" id="PS00478">
    <property type="entry name" value="LIM_DOMAIN_1"/>
    <property type="match status" value="1"/>
</dbReference>
<dbReference type="Pfam" id="PF06297">
    <property type="entry name" value="PET"/>
    <property type="match status" value="1"/>
</dbReference>
<feature type="compositionally biased region" description="Gly residues" evidence="7">
    <location>
        <begin position="59"/>
        <end position="69"/>
    </location>
</feature>
<dbReference type="PROSITE" id="PS50023">
    <property type="entry name" value="LIM_DOMAIN_2"/>
    <property type="match status" value="2"/>
</dbReference>
<evidence type="ECO:0000313" key="10">
    <source>
        <dbReference type="Ensembl" id="ENSVURP00010013963.1"/>
    </source>
</evidence>
<feature type="compositionally biased region" description="Pro residues" evidence="7">
    <location>
        <begin position="538"/>
        <end position="554"/>
    </location>
</feature>
<dbReference type="PANTHER" id="PTHR24211">
    <property type="entry name" value="LIM DOMAIN-CONTAINING PROTEIN"/>
    <property type="match status" value="1"/>
</dbReference>
<feature type="region of interest" description="Disordered" evidence="7">
    <location>
        <begin position="58"/>
        <end position="88"/>
    </location>
</feature>
<sequence length="643" mass="70479">MATVARGVGGPTPSPTAGEGGGEAEWRVRWEAGRPWLPFFLPSSLLLLLSGTRRNQGVRGPGRVGGGVGRRTEGSSWPVCPQPPESEDPGLGRPCNSCGDQCPGFLVHGWRKICQHCKCPREAHTGSGVPEDLEQLMARLISDFQRHSVSDDSSGCTSEEYTWVPPGLKPEQVDQFFSCLPEDKVPYVNSLGERYRVQQLLRQLPPHDSEAQYCAALEEEEEKELRLFSQKRRRENLGRGAVRAFPVSITGAICEQCGKQIGGGDLAVFASRAGHGTCWHPQCFLCTTCGELLVDLIYFYQAGKIYCGRHHAECLRPRCQACDEIIFAAECTEAEGRHWHIRHFCCFDCEGPLGGQRYVMRGSRPHCGACYEARHTQYCDSCGERIGMEQGQMTYGGQHWHASESCFSCCRCGRPLLGEPFLPRQGQIFCSRACSLPAPAEATVAMATVGATAVTPHPLVPDTTALRARSRAGSLAGRACSHFCRGAPQRHSMPALGLRRPAASVEGPEFCRRGELRVSFREPLVAQAPQQREQLQGLPPPPPHSLPAQPSPRRPQPHRLPHRRHSAHLGWDLAWVSSSLSSSSDSEEDGYFLGEPIPLPPALQRATLGPQGKEGTWETSPGPPRQALSQGCHPDRDRNCIVA</sequence>